<dbReference type="NCBIfam" id="TIGR03860">
    <property type="entry name" value="FMN_nitrolo"/>
    <property type="match status" value="1"/>
</dbReference>
<keyword evidence="3" id="KW-0560">Oxidoreductase</keyword>
<protein>
    <submittedName>
        <fullName evidence="8">Putative Pristinamycin IIA synthase subunit A</fullName>
    </submittedName>
</protein>
<dbReference type="PIRSF" id="PIRSF000337">
    <property type="entry name" value="NTA_MOA"/>
    <property type="match status" value="1"/>
</dbReference>
<evidence type="ECO:0000256" key="2">
    <source>
        <dbReference type="ARBA" id="ARBA00022643"/>
    </source>
</evidence>
<reference evidence="8 9" key="1">
    <citation type="journal article" date="2015" name="Genome Announc.">
        <title>Draft Genome Sequence and Gene Annotation of the Entomopathogenic Fungus Verticillium hemipterigenum.</title>
        <authorList>
            <person name="Horn F."/>
            <person name="Habel A."/>
            <person name="Scharf D.H."/>
            <person name="Dworschak J."/>
            <person name="Brakhage A.A."/>
            <person name="Guthke R."/>
            <person name="Hertweck C."/>
            <person name="Linde J."/>
        </authorList>
    </citation>
    <scope>NUCLEOTIDE SEQUENCE [LARGE SCALE GENOMIC DNA]</scope>
</reference>
<dbReference type="InterPro" id="IPR016215">
    <property type="entry name" value="NTA_MOA"/>
</dbReference>
<feature type="region of interest" description="Disordered" evidence="6">
    <location>
        <begin position="455"/>
        <end position="476"/>
    </location>
</feature>
<comment type="similarity">
    <text evidence="5">Belongs to the NtaA/SnaA/DszA monooxygenase family.</text>
</comment>
<sequence>MAPSVTDSQETSTAKKLIINAFVESCSGHQSPGLWQHPDDKSSGFNNIRHWVDLAVYLEKAKFHGIFIADVLGAYDVYKGPKNAAPAIVSGAQWPVNEPLATVPAMAAATKNIGFGVTIATTYEQPYHLARRLSTVDHLTSGRVGWNIVTGYLDSAARNLGYAEQPKHDERYTIAEEYVNVTYKLWLSSWRDDAVKLDRQKGIYTDPELVRTIDHVGQYYTVPGPHICQPSPQRTPVIMQAGTSSSGKAFAAKHAEVIFVAGHSPSTVAKNIADIRSQAKDQYGRDPSTIKFLALLCPIIGDSQEEADAKYKEYLSYGSEDGALALFGGWTGIDLAQYADDEELRHVESNAIRSAVEAWSKATPDVPKWTKHTVANHIKVGGLGATVIGTASKVADEMERWVKEADVDGFNLAYALFPQTFEDVADKLLPVLRDRGLFWDDYAVQDGTYRENLYSRPGQRVPPPDHPAAAFHWKAE</sequence>
<dbReference type="AlphaFoldDB" id="A0A0A1TLB4"/>
<dbReference type="SUPFAM" id="SSF51679">
    <property type="entry name" value="Bacterial luciferase-like"/>
    <property type="match status" value="1"/>
</dbReference>
<proteinExistence type="inferred from homology"/>
<name>A0A0A1TLB4_9HYPO</name>
<keyword evidence="1" id="KW-0285">Flavoprotein</keyword>
<dbReference type="Gene3D" id="3.20.20.30">
    <property type="entry name" value="Luciferase-like domain"/>
    <property type="match status" value="1"/>
</dbReference>
<organism evidence="8 9">
    <name type="scientific">[Torrubiella] hemipterigena</name>
    <dbReference type="NCBI Taxonomy" id="1531966"/>
    <lineage>
        <taxon>Eukaryota</taxon>
        <taxon>Fungi</taxon>
        <taxon>Dikarya</taxon>
        <taxon>Ascomycota</taxon>
        <taxon>Pezizomycotina</taxon>
        <taxon>Sordariomycetes</taxon>
        <taxon>Hypocreomycetidae</taxon>
        <taxon>Hypocreales</taxon>
        <taxon>Clavicipitaceae</taxon>
        <taxon>Clavicipitaceae incertae sedis</taxon>
        <taxon>'Torrubiella' clade</taxon>
    </lineage>
</organism>
<evidence type="ECO:0000256" key="3">
    <source>
        <dbReference type="ARBA" id="ARBA00023002"/>
    </source>
</evidence>
<evidence type="ECO:0000313" key="9">
    <source>
        <dbReference type="Proteomes" id="UP000039046"/>
    </source>
</evidence>
<gene>
    <name evidence="8" type="ORF">VHEMI07255</name>
</gene>
<dbReference type="Proteomes" id="UP000039046">
    <property type="component" value="Unassembled WGS sequence"/>
</dbReference>
<dbReference type="InterPro" id="IPR051260">
    <property type="entry name" value="Diverse_substr_monoxygenases"/>
</dbReference>
<feature type="domain" description="Luciferase-like" evidence="7">
    <location>
        <begin position="37"/>
        <end position="402"/>
    </location>
</feature>
<dbReference type="InterPro" id="IPR011251">
    <property type="entry name" value="Luciferase-like_dom"/>
</dbReference>
<dbReference type="OrthoDB" id="5561043at2759"/>
<evidence type="ECO:0000256" key="5">
    <source>
        <dbReference type="ARBA" id="ARBA00033748"/>
    </source>
</evidence>
<dbReference type="GO" id="GO:0016705">
    <property type="term" value="F:oxidoreductase activity, acting on paired donors, with incorporation or reduction of molecular oxygen"/>
    <property type="evidence" value="ECO:0007669"/>
    <property type="project" value="InterPro"/>
</dbReference>
<evidence type="ECO:0000259" key="7">
    <source>
        <dbReference type="Pfam" id="PF00296"/>
    </source>
</evidence>
<dbReference type="EMBL" id="CDHN01000004">
    <property type="protein sequence ID" value="CEJ91553.1"/>
    <property type="molecule type" value="Genomic_DNA"/>
</dbReference>
<dbReference type="GO" id="GO:0004497">
    <property type="term" value="F:monooxygenase activity"/>
    <property type="evidence" value="ECO:0007669"/>
    <property type="project" value="UniProtKB-KW"/>
</dbReference>
<dbReference type="PANTHER" id="PTHR30011:SF16">
    <property type="entry name" value="C2H2 FINGER DOMAIN TRANSCRIPTION FACTOR (EUROFUNG)-RELATED"/>
    <property type="match status" value="1"/>
</dbReference>
<dbReference type="Pfam" id="PF00296">
    <property type="entry name" value="Bac_luciferase"/>
    <property type="match status" value="1"/>
</dbReference>
<evidence type="ECO:0000256" key="6">
    <source>
        <dbReference type="SAM" id="MobiDB-lite"/>
    </source>
</evidence>
<evidence type="ECO:0000256" key="4">
    <source>
        <dbReference type="ARBA" id="ARBA00023033"/>
    </source>
</evidence>
<evidence type="ECO:0000256" key="1">
    <source>
        <dbReference type="ARBA" id="ARBA00022630"/>
    </source>
</evidence>
<keyword evidence="4" id="KW-0503">Monooxygenase</keyword>
<dbReference type="HOGENOM" id="CLU_022256_0_0_1"/>
<dbReference type="InterPro" id="IPR036661">
    <property type="entry name" value="Luciferase-like_sf"/>
</dbReference>
<keyword evidence="9" id="KW-1185">Reference proteome</keyword>
<dbReference type="STRING" id="1531966.A0A0A1TLB4"/>
<dbReference type="PANTHER" id="PTHR30011">
    <property type="entry name" value="ALKANESULFONATE MONOOXYGENASE-RELATED"/>
    <property type="match status" value="1"/>
</dbReference>
<evidence type="ECO:0000313" key="8">
    <source>
        <dbReference type="EMBL" id="CEJ91553.1"/>
    </source>
</evidence>
<accession>A0A0A1TLB4</accession>
<keyword evidence="2" id="KW-0288">FMN</keyword>